<feature type="compositionally biased region" description="Low complexity" evidence="1">
    <location>
        <begin position="225"/>
        <end position="237"/>
    </location>
</feature>
<feature type="compositionally biased region" description="Low complexity" evidence="1">
    <location>
        <begin position="282"/>
        <end position="311"/>
    </location>
</feature>
<dbReference type="PANTHER" id="PTHR15132:SF1">
    <property type="entry name" value="SNRNA-ACTIVATING PROTEIN COMPLEX SUBUNIT 2"/>
    <property type="match status" value="1"/>
</dbReference>
<dbReference type="GeneTree" id="ENSGT00390000017407"/>
<keyword evidence="3" id="KW-1185">Reference proteome</keyword>
<dbReference type="GO" id="GO:0016604">
    <property type="term" value="C:nuclear body"/>
    <property type="evidence" value="ECO:0007669"/>
    <property type="project" value="TreeGrafter"/>
</dbReference>
<reference evidence="2" key="2">
    <citation type="submission" date="2025-09" db="UniProtKB">
        <authorList>
            <consortium name="Ensembl"/>
        </authorList>
    </citation>
    <scope>IDENTIFICATION</scope>
</reference>
<name>A0A3B4X4I9_SERLL</name>
<proteinExistence type="predicted"/>
<evidence type="ECO:0000256" key="1">
    <source>
        <dbReference type="SAM" id="MobiDB-lite"/>
    </source>
</evidence>
<reference evidence="2" key="1">
    <citation type="submission" date="2025-08" db="UniProtKB">
        <authorList>
            <consortium name="Ensembl"/>
        </authorList>
    </citation>
    <scope>IDENTIFICATION</scope>
</reference>
<protein>
    <submittedName>
        <fullName evidence="2">Uncharacterized protein</fullName>
    </submittedName>
</protein>
<dbReference type="GO" id="GO:0009301">
    <property type="term" value="P:snRNA transcription"/>
    <property type="evidence" value="ECO:0007669"/>
    <property type="project" value="InterPro"/>
</dbReference>
<evidence type="ECO:0000313" key="3">
    <source>
        <dbReference type="Proteomes" id="UP000261360"/>
    </source>
</evidence>
<dbReference type="AlphaFoldDB" id="A0A3B4X4I9"/>
<dbReference type="PANTHER" id="PTHR15132">
    <property type="entry name" value="SNRNA-ACTIVATING PROTEIN COMPLEX SUBUNIT 2"/>
    <property type="match status" value="1"/>
</dbReference>
<dbReference type="Pfam" id="PF11035">
    <property type="entry name" value="SNAPC2"/>
    <property type="match status" value="1"/>
</dbReference>
<dbReference type="InterPro" id="IPR021281">
    <property type="entry name" value="SNAPC2"/>
</dbReference>
<organism evidence="2 3">
    <name type="scientific">Seriola lalandi dorsalis</name>
    <dbReference type="NCBI Taxonomy" id="1841481"/>
    <lineage>
        <taxon>Eukaryota</taxon>
        <taxon>Metazoa</taxon>
        <taxon>Chordata</taxon>
        <taxon>Craniata</taxon>
        <taxon>Vertebrata</taxon>
        <taxon>Euteleostomi</taxon>
        <taxon>Actinopterygii</taxon>
        <taxon>Neopterygii</taxon>
        <taxon>Teleostei</taxon>
        <taxon>Neoteleostei</taxon>
        <taxon>Acanthomorphata</taxon>
        <taxon>Carangaria</taxon>
        <taxon>Carangiformes</taxon>
        <taxon>Carangidae</taxon>
        <taxon>Seriola</taxon>
    </lineage>
</organism>
<feature type="region of interest" description="Disordered" evidence="1">
    <location>
        <begin position="145"/>
        <end position="319"/>
    </location>
</feature>
<dbReference type="GO" id="GO:0016251">
    <property type="term" value="F:RNA polymerase II general transcription initiation factor activity"/>
    <property type="evidence" value="ECO:0007669"/>
    <property type="project" value="InterPro"/>
</dbReference>
<evidence type="ECO:0000313" key="2">
    <source>
        <dbReference type="Ensembl" id="ENSSLDP00000007653.1"/>
    </source>
</evidence>
<dbReference type="Proteomes" id="UP000261360">
    <property type="component" value="Unplaced"/>
</dbReference>
<feature type="region of interest" description="Disordered" evidence="1">
    <location>
        <begin position="1"/>
        <end position="27"/>
    </location>
</feature>
<sequence length="319" mass="34234">MKPPPRTRKIPDRNLMPDPAKNTSGRLTCKWRKPEQKKLLETLRRLAKSSGSRGDIDYTFLRKQVPNRSIEEVQAVVESLKNKMITSVSLKLRKKRLEEEKTRKPIDVWSHMASSLAGTVEEQITGAFSQMMIVASTEPCTLKNCDPPQVHRPPTDQDRPVGRTIPFRPVPATPVQGKPPGTNRTRPVVVLKALSPTIGQAKRPPGQSRVVKVPHSTVPPPQHKPSTTSVSSPAAPSNQPGAAEIPAASPTAPKPETPASGQITLSPGSAAVVDTPSVSSIKTTQQHPSTSTPAPTTSTSASTVKSTVSHTPFSPAVTS</sequence>
<dbReference type="Ensembl" id="ENSSLDT00000007898.1">
    <property type="protein sequence ID" value="ENSSLDP00000007653.1"/>
    <property type="gene ID" value="ENSSLDG00000006093.1"/>
</dbReference>
<accession>A0A3B4X4I9</accession>